<dbReference type="CDD" id="cd20852">
    <property type="entry name" value="C1_DGK_typeII_rpt2"/>
    <property type="match status" value="1"/>
</dbReference>
<dbReference type="FunFam" id="3.30.60.20:FF:000002">
    <property type="entry name" value="Diacylglycerol kinase"/>
    <property type="match status" value="1"/>
</dbReference>
<evidence type="ECO:0000259" key="18">
    <source>
        <dbReference type="PROSITE" id="PS50081"/>
    </source>
</evidence>
<dbReference type="SMART" id="SM00454">
    <property type="entry name" value="SAM"/>
    <property type="match status" value="1"/>
</dbReference>
<evidence type="ECO:0000256" key="3">
    <source>
        <dbReference type="ARBA" id="ARBA00004496"/>
    </source>
</evidence>
<evidence type="ECO:0000313" key="22">
    <source>
        <dbReference type="Proteomes" id="UP001367676"/>
    </source>
</evidence>
<dbReference type="InterPro" id="IPR054474">
    <property type="entry name" value="DGKD_4H"/>
</dbReference>
<evidence type="ECO:0000256" key="7">
    <source>
        <dbReference type="ARBA" id="ARBA00022679"/>
    </source>
</evidence>
<dbReference type="PROSITE" id="PS50105">
    <property type="entry name" value="SAM_DOMAIN"/>
    <property type="match status" value="1"/>
</dbReference>
<evidence type="ECO:0000313" key="21">
    <source>
        <dbReference type="EMBL" id="KAK7573416.1"/>
    </source>
</evidence>
<dbReference type="SMART" id="SM00046">
    <property type="entry name" value="DAGKc"/>
    <property type="match status" value="1"/>
</dbReference>
<feature type="domain" description="Phorbol-ester/DAG-type" evidence="18">
    <location>
        <begin position="105"/>
        <end position="156"/>
    </location>
</feature>
<evidence type="ECO:0000259" key="19">
    <source>
        <dbReference type="PROSITE" id="PS50105"/>
    </source>
</evidence>
<dbReference type="CDD" id="cd20800">
    <property type="entry name" value="C1_DGK_typeII_rpt1"/>
    <property type="match status" value="1"/>
</dbReference>
<dbReference type="GO" id="GO:0008270">
    <property type="term" value="F:zinc ion binding"/>
    <property type="evidence" value="ECO:0007669"/>
    <property type="project" value="UniProtKB-KW"/>
</dbReference>
<name>A0AAN9XXC4_9HEMI</name>
<dbReference type="PROSITE" id="PS50081">
    <property type="entry name" value="ZF_DAG_PE_2"/>
    <property type="match status" value="2"/>
</dbReference>
<feature type="region of interest" description="Disordered" evidence="17">
    <location>
        <begin position="509"/>
        <end position="534"/>
    </location>
</feature>
<accession>A0AAN9XXC4</accession>
<dbReference type="SUPFAM" id="SSF57889">
    <property type="entry name" value="Cysteine-rich domain"/>
    <property type="match status" value="2"/>
</dbReference>
<dbReference type="FunFam" id="3.40.50.10330:FF:000001">
    <property type="entry name" value="Diacylglycerol kinase"/>
    <property type="match status" value="1"/>
</dbReference>
<evidence type="ECO:0000256" key="5">
    <source>
        <dbReference type="ARBA" id="ARBA00022490"/>
    </source>
</evidence>
<keyword evidence="9" id="KW-0677">Repeat</keyword>
<dbReference type="InterPro" id="IPR001206">
    <property type="entry name" value="Diacylglycerol_kinase_cat_dom"/>
</dbReference>
<feature type="domain" description="Phorbol-ester/DAG-type" evidence="18">
    <location>
        <begin position="32"/>
        <end position="82"/>
    </location>
</feature>
<dbReference type="PANTHER" id="PTHR11255:SF109">
    <property type="entry name" value="DIACYLGLYCEROL KINASE ETA"/>
    <property type="match status" value="1"/>
</dbReference>
<evidence type="ECO:0000256" key="13">
    <source>
        <dbReference type="ARBA" id="ARBA00022833"/>
    </source>
</evidence>
<dbReference type="Pfam" id="PF00609">
    <property type="entry name" value="DAGK_acc"/>
    <property type="match status" value="1"/>
</dbReference>
<comment type="caution">
    <text evidence="21">The sequence shown here is derived from an EMBL/GenBank/DDBJ whole genome shotgun (WGS) entry which is preliminary data.</text>
</comment>
<evidence type="ECO:0000256" key="6">
    <source>
        <dbReference type="ARBA" id="ARBA00022553"/>
    </source>
</evidence>
<dbReference type="GO" id="GO:0005737">
    <property type="term" value="C:cytoplasm"/>
    <property type="evidence" value="ECO:0007669"/>
    <property type="project" value="UniProtKB-SubCell"/>
</dbReference>
<organism evidence="21 22">
    <name type="scientific">Parthenolecanium corni</name>
    <dbReference type="NCBI Taxonomy" id="536013"/>
    <lineage>
        <taxon>Eukaryota</taxon>
        <taxon>Metazoa</taxon>
        <taxon>Ecdysozoa</taxon>
        <taxon>Arthropoda</taxon>
        <taxon>Hexapoda</taxon>
        <taxon>Insecta</taxon>
        <taxon>Pterygota</taxon>
        <taxon>Neoptera</taxon>
        <taxon>Paraneoptera</taxon>
        <taxon>Hemiptera</taxon>
        <taxon>Sternorrhyncha</taxon>
        <taxon>Coccoidea</taxon>
        <taxon>Coccidae</taxon>
        <taxon>Parthenolecanium</taxon>
    </lineage>
</organism>
<dbReference type="InterPro" id="IPR013761">
    <property type="entry name" value="SAM/pointed_sf"/>
</dbReference>
<gene>
    <name evidence="21" type="ORF">V9T40_010607</name>
</gene>
<evidence type="ECO:0000256" key="10">
    <source>
        <dbReference type="ARBA" id="ARBA00022741"/>
    </source>
</evidence>
<keyword evidence="12 15" id="KW-0418">Kinase</keyword>
<dbReference type="SMART" id="SM00109">
    <property type="entry name" value="C1"/>
    <property type="match status" value="2"/>
</dbReference>
<sequence>MSPRRDLIFNFSIQEIRKVAGKSDVQRILSGQHTWHATSHARPTYCNVCREQLSGVTSHGFSCDVCKCKVHKRCVTKTISNCKWTTLASVGKEIIEDKDGNILMPHQWMEGNLPVSAKCGVCEKTCGSVLKMQDWRCLWCRTSVHTACRPKHSTRCPLGPNHVSVVPPTAIHSIGTDDAWEAVRPQGCSPLLVFVNSKSGDNQGVKFLRRFRQILNPAQVFDLITSGPTLGLKLFRHFDPFRVLVCSGDGSVGWVLSEIDRLNMQCEVGVLPLGTGNDLARVLGWGASCDDDAHLPQLLERYERASPKILDRWSIMVFERSLKVGDDGKLIMNSDLSDGSNLASTAAAYEDSVLSQLTNILQSNQHTVVIESVEILCETVRDFITKISDVSILHGDQDLNEKCTQLKSKLSYLLNVLKDEQLVSNSSLNVTEFESSLEKNVGTLGIARKLPSCEEKLQKPGTTDSLKKDRVLLRANSLKRAVRQVVELTEKAVDQSTNFTSSSSVFIGNLNPGSRKEQQKKQLSSPSIPNVGSISPMLDVRRDSSCSAEMNVALPVPKEFADSRHGSFVDPFGEERCKLNSTFGEYDTYHKKIHASSFDEDHFMLSARLDDDRSNWRGSHSPCCVENMIKAELQKTTDEGSRKKDGCEINKLESVHSMVKVDVESAMLAADARRVISNDECLGSLSNELANIGHIDSSETSDDSPEESAVRKNEVETENESGMVEKKRVGVDRSSLCESIKESDHSFPMSIEGVFNASSELDMTNLFSTSPEEEEEYSEEYRREMGLESIKRCSIAHFIEGSDIARKSIKCRHRNKSLDDLENECIAVAPECRSLSESEKKSASYNTVLEVPRIQVSTEDTSARVKNGKARCTRSFNVRIRGSDGNLASSLDGLCLSDRDLRPDRASYTLSETDDEEYVRFCGLHRKYGIANSDSTGPTIVVDPPSPPFSSGIKADVKIRNEQVRALSDNCRRLSAASPLMSSHCSPSPTRRISNISTPLSEMGTVDFKESTSDKMAQKTLPIINPLVRLPQWPNITEPGIVSKVLLANADALCAAAVPIMDPDETLMEGFFERCVMNNYFGIGIDAKISLDFHHKREEHPEKCRSRTRNYMWYGVLGSKQWYQKSCKNLEQRLQLECDGQRIPLPSLQGIVVLNIPSFMGGINFWGGTKEDDIFLAPSIDDHILEVVAVFGTVQMAASRLINLQHHRIAQCSTVQINILGEEGVPVQVDGEAWVQSPGMIRIIHKNRMKMLCRNKALENSLRAWEEKQRQIRQQHRLQSNVGKLTSLTEEEMNILLTFIEATTTLTKCVKLLIIRHPTIEVDLYRLAATVNINLERVHPSGKLLRGLELRPAVTELVISAQRLTEETNNLLRDKNEQIVSEIEGQLSSALLQMEIELKKCMFGGPPQNSLVYFRVSSPNEADRKSSLGCKSSGAFWQRFRRGSGNLPSTKFTKKEVASWSVADVTSWLESLQLGEYAESFAANDVRGRELLTLTRRDFKELGVVKVGHIKRLSLAVRELVS</sequence>
<keyword evidence="8" id="KW-0479">Metal-binding</keyword>
<feature type="region of interest" description="Disordered" evidence="17">
    <location>
        <begin position="694"/>
        <end position="722"/>
    </location>
</feature>
<dbReference type="PANTHER" id="PTHR11255">
    <property type="entry name" value="DIACYLGLYCEROL KINASE"/>
    <property type="match status" value="1"/>
</dbReference>
<evidence type="ECO:0000256" key="12">
    <source>
        <dbReference type="ARBA" id="ARBA00022777"/>
    </source>
</evidence>
<dbReference type="FunFam" id="2.60.200.40:FF:000001">
    <property type="entry name" value="Diacylglycerol kinase"/>
    <property type="match status" value="1"/>
</dbReference>
<dbReference type="EMBL" id="JBBCAQ010000037">
    <property type="protein sequence ID" value="KAK7573416.1"/>
    <property type="molecule type" value="Genomic_DNA"/>
</dbReference>
<comment type="subcellular location">
    <subcellularLocation>
        <location evidence="3">Cytoplasm</location>
    </subcellularLocation>
</comment>
<dbReference type="Gene3D" id="3.30.60.20">
    <property type="match status" value="2"/>
</dbReference>
<evidence type="ECO:0000256" key="8">
    <source>
        <dbReference type="ARBA" id="ARBA00022723"/>
    </source>
</evidence>
<dbReference type="PROSITE" id="PS50146">
    <property type="entry name" value="DAGK"/>
    <property type="match status" value="1"/>
</dbReference>
<keyword evidence="14 15" id="KW-0067">ATP-binding</keyword>
<keyword evidence="10 15" id="KW-0547">Nucleotide-binding</keyword>
<dbReference type="GO" id="GO:0046486">
    <property type="term" value="P:glycerolipid metabolic process"/>
    <property type="evidence" value="ECO:0007669"/>
    <property type="project" value="UniProtKB-ARBA"/>
</dbReference>
<feature type="domain" description="SAM" evidence="19">
    <location>
        <begin position="1460"/>
        <end position="1522"/>
    </location>
</feature>
<evidence type="ECO:0000256" key="9">
    <source>
        <dbReference type="ARBA" id="ARBA00022737"/>
    </source>
</evidence>
<comment type="catalytic activity">
    <reaction evidence="1 15">
        <text>a 1,2-diacyl-sn-glycerol + ATP = a 1,2-diacyl-sn-glycero-3-phosphate + ADP + H(+)</text>
        <dbReference type="Rhea" id="RHEA:10272"/>
        <dbReference type="ChEBI" id="CHEBI:15378"/>
        <dbReference type="ChEBI" id="CHEBI:17815"/>
        <dbReference type="ChEBI" id="CHEBI:30616"/>
        <dbReference type="ChEBI" id="CHEBI:58608"/>
        <dbReference type="ChEBI" id="CHEBI:456216"/>
        <dbReference type="EC" id="2.7.1.107"/>
    </reaction>
</comment>
<dbReference type="SUPFAM" id="SSF111331">
    <property type="entry name" value="NAD kinase/diacylglycerol kinase-like"/>
    <property type="match status" value="2"/>
</dbReference>
<proteinExistence type="inferred from homology"/>
<evidence type="ECO:0000256" key="15">
    <source>
        <dbReference type="RuleBase" id="RU361128"/>
    </source>
</evidence>
<protein>
    <recommendedName>
        <fullName evidence="15">Diacylglycerol kinase</fullName>
        <shortName evidence="15">DAG kinase</shortName>
        <ecNumber evidence="15">2.7.1.107</ecNumber>
    </recommendedName>
</protein>
<dbReference type="Gene3D" id="3.40.50.10330">
    <property type="entry name" value="Probable inorganic polyphosphate/atp-NAD kinase, domain 1"/>
    <property type="match status" value="1"/>
</dbReference>
<dbReference type="EC" id="2.7.1.107" evidence="15"/>
<evidence type="ECO:0000256" key="11">
    <source>
        <dbReference type="ARBA" id="ARBA00022771"/>
    </source>
</evidence>
<feature type="compositionally biased region" description="Polar residues" evidence="17">
    <location>
        <begin position="521"/>
        <end position="533"/>
    </location>
</feature>
<comment type="similarity">
    <text evidence="4 15">Belongs to the eukaryotic diacylglycerol kinase family.</text>
</comment>
<dbReference type="SMART" id="SM00045">
    <property type="entry name" value="DAGKa"/>
    <property type="match status" value="1"/>
</dbReference>
<dbReference type="GO" id="GO:0004143">
    <property type="term" value="F:ATP-dependent diacylglycerol kinase activity"/>
    <property type="evidence" value="ECO:0007669"/>
    <property type="project" value="UniProtKB-EC"/>
</dbReference>
<dbReference type="PROSITE" id="PS00479">
    <property type="entry name" value="ZF_DAG_PE_1"/>
    <property type="match status" value="2"/>
</dbReference>
<feature type="domain" description="DAGKc" evidence="20">
    <location>
        <begin position="186"/>
        <end position="321"/>
    </location>
</feature>
<dbReference type="Pfam" id="PF00781">
    <property type="entry name" value="DAGK_cat"/>
    <property type="match status" value="1"/>
</dbReference>
<dbReference type="Pfam" id="PF00130">
    <property type="entry name" value="C1_1"/>
    <property type="match status" value="2"/>
</dbReference>
<dbReference type="SUPFAM" id="SSF47769">
    <property type="entry name" value="SAM/Pointed domain"/>
    <property type="match status" value="1"/>
</dbReference>
<dbReference type="Gene3D" id="2.60.200.40">
    <property type="match status" value="1"/>
</dbReference>
<comment type="function">
    <text evidence="2">Phosphorylates diacylglycerol (DAG) to generate phosphatidic acid (PA).</text>
</comment>
<dbReference type="InterPro" id="IPR046349">
    <property type="entry name" value="C1-like_sf"/>
</dbReference>
<dbReference type="Proteomes" id="UP001367676">
    <property type="component" value="Unassembled WGS sequence"/>
</dbReference>
<evidence type="ECO:0000256" key="1">
    <source>
        <dbReference type="ARBA" id="ARBA00001383"/>
    </source>
</evidence>
<evidence type="ECO:0000256" key="14">
    <source>
        <dbReference type="ARBA" id="ARBA00022840"/>
    </source>
</evidence>
<keyword evidence="6" id="KW-0597">Phosphoprotein</keyword>
<keyword evidence="11" id="KW-0863">Zinc-finger</keyword>
<evidence type="ECO:0000259" key="20">
    <source>
        <dbReference type="PROSITE" id="PS50146"/>
    </source>
</evidence>
<dbReference type="GO" id="GO:0005524">
    <property type="term" value="F:ATP binding"/>
    <property type="evidence" value="ECO:0007669"/>
    <property type="project" value="UniProtKB-KW"/>
</dbReference>
<dbReference type="GO" id="GO:0005886">
    <property type="term" value="C:plasma membrane"/>
    <property type="evidence" value="ECO:0007669"/>
    <property type="project" value="TreeGrafter"/>
</dbReference>
<dbReference type="InterPro" id="IPR037607">
    <property type="entry name" value="DGK"/>
</dbReference>
<dbReference type="InterPro" id="IPR000756">
    <property type="entry name" value="Diacylglycerol_kin_accessory"/>
</dbReference>
<keyword evidence="5" id="KW-0963">Cytoplasm</keyword>
<dbReference type="Pfam" id="PF22944">
    <property type="entry name" value="DGKD_4H"/>
    <property type="match status" value="1"/>
</dbReference>
<dbReference type="InterPro" id="IPR002219">
    <property type="entry name" value="PKC_DAG/PE"/>
</dbReference>
<dbReference type="Pfam" id="PF00536">
    <property type="entry name" value="SAM_1"/>
    <property type="match status" value="1"/>
</dbReference>
<dbReference type="Gene3D" id="1.10.150.50">
    <property type="entry name" value="Transcription Factor, Ets-1"/>
    <property type="match status" value="1"/>
</dbReference>
<dbReference type="InterPro" id="IPR001660">
    <property type="entry name" value="SAM"/>
</dbReference>
<keyword evidence="7 15" id="KW-0808">Transferase</keyword>
<evidence type="ECO:0000256" key="2">
    <source>
        <dbReference type="ARBA" id="ARBA00002064"/>
    </source>
</evidence>
<dbReference type="InterPro" id="IPR016064">
    <property type="entry name" value="NAD/diacylglycerol_kinase_sf"/>
</dbReference>
<dbReference type="InterPro" id="IPR017438">
    <property type="entry name" value="ATP-NAD_kinase_N"/>
</dbReference>
<reference evidence="21 22" key="1">
    <citation type="submission" date="2024-03" db="EMBL/GenBank/DDBJ databases">
        <title>Adaptation during the transition from Ophiocordyceps entomopathogen to insect associate is accompanied by gene loss and intensified selection.</title>
        <authorList>
            <person name="Ward C.M."/>
            <person name="Onetto C.A."/>
            <person name="Borneman A.R."/>
        </authorList>
    </citation>
    <scope>NUCLEOTIDE SEQUENCE [LARGE SCALE GENOMIC DNA]</scope>
    <source>
        <strain evidence="21">AWRI1</strain>
        <tissue evidence="21">Single Adult Female</tissue>
    </source>
</reference>
<keyword evidence="13" id="KW-0862">Zinc</keyword>
<evidence type="ECO:0000256" key="4">
    <source>
        <dbReference type="ARBA" id="ARBA00009280"/>
    </source>
</evidence>
<keyword evidence="22" id="KW-1185">Reference proteome</keyword>
<keyword evidence="16" id="KW-0175">Coiled coil</keyword>
<dbReference type="GO" id="GO:0007200">
    <property type="term" value="P:phospholipase C-activating G protein-coupled receptor signaling pathway"/>
    <property type="evidence" value="ECO:0007669"/>
    <property type="project" value="InterPro"/>
</dbReference>
<evidence type="ECO:0000256" key="16">
    <source>
        <dbReference type="SAM" id="Coils"/>
    </source>
</evidence>
<evidence type="ECO:0000256" key="17">
    <source>
        <dbReference type="SAM" id="MobiDB-lite"/>
    </source>
</evidence>
<feature type="coiled-coil region" evidence="16">
    <location>
        <begin position="1248"/>
        <end position="1275"/>
    </location>
</feature>